<dbReference type="EMBL" id="OV725078">
    <property type="protein sequence ID" value="CAH1392661.1"/>
    <property type="molecule type" value="Genomic_DNA"/>
</dbReference>
<dbReference type="Proteomes" id="UP001152798">
    <property type="component" value="Chromosome 2"/>
</dbReference>
<evidence type="ECO:0000313" key="2">
    <source>
        <dbReference type="Proteomes" id="UP001152798"/>
    </source>
</evidence>
<sequence length="45" mass="5224">MTLSTNHHFILSVSLQTFCEMLTRMSPCPRVPFMPLRRLSPFGRS</sequence>
<evidence type="ECO:0000313" key="1">
    <source>
        <dbReference type="EMBL" id="CAH1392661.1"/>
    </source>
</evidence>
<protein>
    <submittedName>
        <fullName evidence="1">Uncharacterized protein</fullName>
    </submittedName>
</protein>
<keyword evidence="2" id="KW-1185">Reference proteome</keyword>
<accession>A0A9P0EF56</accession>
<reference evidence="1" key="1">
    <citation type="submission" date="2022-01" db="EMBL/GenBank/DDBJ databases">
        <authorList>
            <person name="King R."/>
        </authorList>
    </citation>
    <scope>NUCLEOTIDE SEQUENCE</scope>
</reference>
<gene>
    <name evidence="1" type="ORF">NEZAVI_LOCUS3441</name>
</gene>
<dbReference type="AlphaFoldDB" id="A0A9P0EF56"/>
<proteinExistence type="predicted"/>
<name>A0A9P0EF56_NEZVI</name>
<organism evidence="1 2">
    <name type="scientific">Nezara viridula</name>
    <name type="common">Southern green stink bug</name>
    <name type="synonym">Cimex viridulus</name>
    <dbReference type="NCBI Taxonomy" id="85310"/>
    <lineage>
        <taxon>Eukaryota</taxon>
        <taxon>Metazoa</taxon>
        <taxon>Ecdysozoa</taxon>
        <taxon>Arthropoda</taxon>
        <taxon>Hexapoda</taxon>
        <taxon>Insecta</taxon>
        <taxon>Pterygota</taxon>
        <taxon>Neoptera</taxon>
        <taxon>Paraneoptera</taxon>
        <taxon>Hemiptera</taxon>
        <taxon>Heteroptera</taxon>
        <taxon>Panheteroptera</taxon>
        <taxon>Pentatomomorpha</taxon>
        <taxon>Pentatomoidea</taxon>
        <taxon>Pentatomidae</taxon>
        <taxon>Pentatominae</taxon>
        <taxon>Nezara</taxon>
    </lineage>
</organism>